<dbReference type="InterPro" id="IPR035474">
    <property type="entry name" value="SIS_Kpsf"/>
</dbReference>
<evidence type="ECO:0008006" key="7">
    <source>
        <dbReference type="Google" id="ProtNLM"/>
    </source>
</evidence>
<dbReference type="SUPFAM" id="SSF53697">
    <property type="entry name" value="SIS domain"/>
    <property type="match status" value="1"/>
</dbReference>
<dbReference type="PIRSF" id="PIRSF004692">
    <property type="entry name" value="KdsD_KpsF"/>
    <property type="match status" value="1"/>
</dbReference>
<evidence type="ECO:0000259" key="4">
    <source>
        <dbReference type="PROSITE" id="PS51371"/>
    </source>
</evidence>
<dbReference type="SMART" id="SM00116">
    <property type="entry name" value="CBS"/>
    <property type="match status" value="2"/>
</dbReference>
<proteinExistence type="inferred from homology"/>
<dbReference type="Pfam" id="PF00571">
    <property type="entry name" value="CBS"/>
    <property type="match status" value="2"/>
</dbReference>
<keyword evidence="2" id="KW-0677">Repeat</keyword>
<sequence length="331" mass="35719">MSQIKLDLKKMSEIVSAVLTDEANALLTARSRVRKKVVEAAEIIINHPGKVVICGLGKSGLIGQKIVATLCSTGTQAVFLHAAEALHGDLGIYHPGDPTILISKSGGTEELLRLIPILKESNSPLIGIIGNLTAPLSKKFDIVLDATVSKEADPLGIVPTSSTTVTMAIGDALASVLMTAREFKHEDFVRYHPGGELGKKLRLEIEDIIQPLQNVAVVTPAHNVREVVILMTDKPQGAALVLSKAKEIEGIITEGDIRRCLATNGDIDRMKAKELMSKDPVSIPIQAPIQDALTLMEDRTSQITVLPITKKDGKTCIGLLRLHDIYQTRLF</sequence>
<dbReference type="Pfam" id="PF01380">
    <property type="entry name" value="SIS"/>
    <property type="match status" value="1"/>
</dbReference>
<feature type="domain" description="CBS" evidence="4">
    <location>
        <begin position="276"/>
        <end position="331"/>
    </location>
</feature>
<dbReference type="InterPro" id="IPR001347">
    <property type="entry name" value="SIS_dom"/>
</dbReference>
<dbReference type="InterPro" id="IPR046342">
    <property type="entry name" value="CBS_dom_sf"/>
</dbReference>
<evidence type="ECO:0000256" key="3">
    <source>
        <dbReference type="ARBA" id="ARBA00023122"/>
    </source>
</evidence>
<evidence type="ECO:0000259" key="5">
    <source>
        <dbReference type="PROSITE" id="PS51464"/>
    </source>
</evidence>
<dbReference type="PANTHER" id="PTHR42745:SF1">
    <property type="entry name" value="ARABINOSE 5-PHOSPHATE ISOMERASE KDSD"/>
    <property type="match status" value="1"/>
</dbReference>
<feature type="domain" description="CBS" evidence="4">
    <location>
        <begin position="209"/>
        <end position="267"/>
    </location>
</feature>
<comment type="similarity">
    <text evidence="1">Belongs to the SIS family. GutQ/KpsF subfamily.</text>
</comment>
<reference evidence="6" key="1">
    <citation type="submission" date="2018-05" db="EMBL/GenBank/DDBJ databases">
        <authorList>
            <person name="Lanie J.A."/>
            <person name="Ng W.-L."/>
            <person name="Kazmierczak K.M."/>
            <person name="Andrzejewski T.M."/>
            <person name="Davidsen T.M."/>
            <person name="Wayne K.J."/>
            <person name="Tettelin H."/>
            <person name="Glass J.I."/>
            <person name="Rusch D."/>
            <person name="Podicherti R."/>
            <person name="Tsui H.-C.T."/>
            <person name="Winkler M.E."/>
        </authorList>
    </citation>
    <scope>NUCLEOTIDE SEQUENCE</scope>
</reference>
<name>A0A381THC5_9ZZZZ</name>
<dbReference type="GO" id="GO:0097367">
    <property type="term" value="F:carbohydrate derivative binding"/>
    <property type="evidence" value="ECO:0007669"/>
    <property type="project" value="InterPro"/>
</dbReference>
<dbReference type="SUPFAM" id="SSF54631">
    <property type="entry name" value="CBS-domain pair"/>
    <property type="match status" value="1"/>
</dbReference>
<dbReference type="PROSITE" id="PS51371">
    <property type="entry name" value="CBS"/>
    <property type="match status" value="2"/>
</dbReference>
<dbReference type="InterPro" id="IPR004800">
    <property type="entry name" value="KdsD/KpsF-type"/>
</dbReference>
<gene>
    <name evidence="6" type="ORF">METZ01_LOCUS66177</name>
</gene>
<keyword evidence="3" id="KW-0129">CBS domain</keyword>
<dbReference type="PANTHER" id="PTHR42745">
    <property type="match status" value="1"/>
</dbReference>
<evidence type="ECO:0000256" key="1">
    <source>
        <dbReference type="ARBA" id="ARBA00008165"/>
    </source>
</evidence>
<dbReference type="Gene3D" id="3.10.580.10">
    <property type="entry name" value="CBS-domain"/>
    <property type="match status" value="1"/>
</dbReference>
<protein>
    <recommendedName>
        <fullName evidence="7">SIS domain-containing protein</fullName>
    </recommendedName>
</protein>
<dbReference type="Gene3D" id="3.40.50.10490">
    <property type="entry name" value="Glucose-6-phosphate isomerase like protein, domain 1"/>
    <property type="match status" value="1"/>
</dbReference>
<dbReference type="InterPro" id="IPR000644">
    <property type="entry name" value="CBS_dom"/>
</dbReference>
<accession>A0A381THC5</accession>
<dbReference type="NCBIfam" id="TIGR00393">
    <property type="entry name" value="kpsF"/>
    <property type="match status" value="1"/>
</dbReference>
<dbReference type="PROSITE" id="PS51464">
    <property type="entry name" value="SIS"/>
    <property type="match status" value="1"/>
</dbReference>
<dbReference type="InterPro" id="IPR046348">
    <property type="entry name" value="SIS_dom_sf"/>
</dbReference>
<dbReference type="GO" id="GO:0016853">
    <property type="term" value="F:isomerase activity"/>
    <property type="evidence" value="ECO:0007669"/>
    <property type="project" value="InterPro"/>
</dbReference>
<dbReference type="EMBL" id="UINC01004303">
    <property type="protein sequence ID" value="SVA13323.1"/>
    <property type="molecule type" value="Genomic_DNA"/>
</dbReference>
<dbReference type="CDD" id="cd05014">
    <property type="entry name" value="SIS_Kpsf"/>
    <property type="match status" value="1"/>
</dbReference>
<evidence type="ECO:0000256" key="2">
    <source>
        <dbReference type="ARBA" id="ARBA00022737"/>
    </source>
</evidence>
<dbReference type="GO" id="GO:0005975">
    <property type="term" value="P:carbohydrate metabolic process"/>
    <property type="evidence" value="ECO:0007669"/>
    <property type="project" value="InterPro"/>
</dbReference>
<dbReference type="AlphaFoldDB" id="A0A381THC5"/>
<dbReference type="GO" id="GO:1901135">
    <property type="term" value="P:carbohydrate derivative metabolic process"/>
    <property type="evidence" value="ECO:0007669"/>
    <property type="project" value="InterPro"/>
</dbReference>
<feature type="domain" description="SIS" evidence="5">
    <location>
        <begin position="40"/>
        <end position="183"/>
    </location>
</feature>
<dbReference type="InterPro" id="IPR050986">
    <property type="entry name" value="GutQ/KpsF_isomerases"/>
</dbReference>
<organism evidence="6">
    <name type="scientific">marine metagenome</name>
    <dbReference type="NCBI Taxonomy" id="408172"/>
    <lineage>
        <taxon>unclassified sequences</taxon>
        <taxon>metagenomes</taxon>
        <taxon>ecological metagenomes</taxon>
    </lineage>
</organism>
<evidence type="ECO:0000313" key="6">
    <source>
        <dbReference type="EMBL" id="SVA13323.1"/>
    </source>
</evidence>